<dbReference type="InterPro" id="IPR001394">
    <property type="entry name" value="Peptidase_C19_UCH"/>
</dbReference>
<dbReference type="EC" id="3.1.2.15" evidence="2"/>
<dbReference type="PROSITE" id="PS50235">
    <property type="entry name" value="USP_3"/>
    <property type="match status" value="1"/>
</dbReference>
<dbReference type="PROSITE" id="PS00973">
    <property type="entry name" value="USP_2"/>
    <property type="match status" value="1"/>
</dbReference>
<dbReference type="InterPro" id="IPR038765">
    <property type="entry name" value="Papain-like_cys_pep_sf"/>
</dbReference>
<proteinExistence type="predicted"/>
<keyword evidence="2" id="KW-0328">Glycosyltransferase</keyword>
<sequence length="550" mass="66160">MTLKNFYHIYQTIYMKILIEFKANKIIKMLIKIIIILIINNNNNNNNNNNEDLLALNSQMEYLSKNQSIIIDLMQGQYKSKVNCSVCNYSSINFEQFLNCTLPIPLFNCNKIDFTICFEDSNKIDMEESFLFYKNTNFFFKSFYLYIQSKKKLKKKKKINKSDQEILQIFDKNDTLLDQIVENKPVQGNKFVLYQIQDFQEDNIQKILVFIKMTYIKQQKNKLYSTNSYIKNQFTYPRVFNLGLNLNTKEVHLRIWEYMSNFLDNNEDKQVDFYEKKVLNNPQKYYSLKIQTNSKGFYSQIQCFFCGQFTCKNCDLEFSENLKLKEIYEKNKSINENNLILEIFFEEQNTEINIEKIKEIDFPLNDDFDQKIISEQNQLYKPREINIYDCFSQFQQIEELKESNLWFCAFCQKNQKAFKQINLYTTPQVLILHLKRFKTDQDKITKYISFPLQNLDLKDYVQKQYTSQYPFQGQDIIIQPQYKLFQEKNKLVYDLYAVINHQGNLNGGHYTAFAFNQDKWWLFNDSEVKQVNEKDVCTDQAYILFYQKKI</sequence>
<accession>G0QK30</accession>
<evidence type="ECO:0000313" key="3">
    <source>
        <dbReference type="Proteomes" id="UP000008983"/>
    </source>
</evidence>
<protein>
    <submittedName>
        <fullName evidence="2">Ubiquitin specific peptidase 31, putative</fullName>
        <ecNumber evidence="2">2.4.1.69</ecNumber>
        <ecNumber evidence="2">3.1.2.15</ecNumber>
    </submittedName>
</protein>
<dbReference type="OrthoDB" id="292964at2759"/>
<keyword evidence="2" id="KW-0808">Transferase</keyword>
<dbReference type="eggNOG" id="KOG1870">
    <property type="taxonomic scope" value="Eukaryota"/>
</dbReference>
<dbReference type="InterPro" id="IPR028889">
    <property type="entry name" value="USP"/>
</dbReference>
<feature type="domain" description="USP" evidence="1">
    <location>
        <begin position="1"/>
        <end position="549"/>
    </location>
</feature>
<dbReference type="Proteomes" id="UP000008983">
    <property type="component" value="Unassembled WGS sequence"/>
</dbReference>
<gene>
    <name evidence="2" type="ORF">IMG5_012180</name>
</gene>
<dbReference type="GO" id="GO:0004843">
    <property type="term" value="F:cysteine-type deubiquitinase activity"/>
    <property type="evidence" value="ECO:0007669"/>
    <property type="project" value="InterPro"/>
</dbReference>
<dbReference type="STRING" id="857967.G0QK30"/>
<evidence type="ECO:0000259" key="1">
    <source>
        <dbReference type="PROSITE" id="PS50235"/>
    </source>
</evidence>
<evidence type="ECO:0000313" key="2">
    <source>
        <dbReference type="EMBL" id="EGR34421.1"/>
    </source>
</evidence>
<dbReference type="InParanoid" id="G0QK30"/>
<keyword evidence="3" id="KW-1185">Reference proteome</keyword>
<dbReference type="InterPro" id="IPR018200">
    <property type="entry name" value="USP_CS"/>
</dbReference>
<dbReference type="EMBL" id="GL983123">
    <property type="protein sequence ID" value="EGR34421.1"/>
    <property type="molecule type" value="Genomic_DNA"/>
</dbReference>
<reference evidence="2 3" key="1">
    <citation type="submission" date="2011-07" db="EMBL/GenBank/DDBJ databases">
        <authorList>
            <person name="Coyne R."/>
            <person name="Brami D."/>
            <person name="Johnson J."/>
            <person name="Hostetler J."/>
            <person name="Hannick L."/>
            <person name="Clark T."/>
            <person name="Cassidy-Hanley D."/>
            <person name="Inman J."/>
        </authorList>
    </citation>
    <scope>NUCLEOTIDE SEQUENCE [LARGE SCALE GENOMIC DNA]</scope>
    <source>
        <strain evidence="2 3">G5</strain>
    </source>
</reference>
<organism evidence="2 3">
    <name type="scientific">Ichthyophthirius multifiliis</name>
    <name type="common">White spot disease agent</name>
    <name type="synonym">Ich</name>
    <dbReference type="NCBI Taxonomy" id="5932"/>
    <lineage>
        <taxon>Eukaryota</taxon>
        <taxon>Sar</taxon>
        <taxon>Alveolata</taxon>
        <taxon>Ciliophora</taxon>
        <taxon>Intramacronucleata</taxon>
        <taxon>Oligohymenophorea</taxon>
        <taxon>Hymenostomatida</taxon>
        <taxon>Ophryoglenina</taxon>
        <taxon>Ichthyophthirius</taxon>
    </lineage>
</organism>
<dbReference type="InterPro" id="IPR050185">
    <property type="entry name" value="Ub_carboxyl-term_hydrolase"/>
</dbReference>
<dbReference type="GO" id="GO:0016579">
    <property type="term" value="P:protein deubiquitination"/>
    <property type="evidence" value="ECO:0007669"/>
    <property type="project" value="InterPro"/>
</dbReference>
<dbReference type="AlphaFoldDB" id="G0QK30"/>
<dbReference type="SUPFAM" id="SSF54001">
    <property type="entry name" value="Cysteine proteinases"/>
    <property type="match status" value="1"/>
</dbReference>
<dbReference type="EC" id="2.4.1.69" evidence="2"/>
<dbReference type="RefSeq" id="XP_004039725.1">
    <property type="nucleotide sequence ID" value="XM_004039677.1"/>
</dbReference>
<dbReference type="GeneID" id="14910613"/>
<dbReference type="Gene3D" id="3.90.70.10">
    <property type="entry name" value="Cysteine proteinases"/>
    <property type="match status" value="2"/>
</dbReference>
<dbReference type="GO" id="GO:0008107">
    <property type="term" value="F:galactoside 2-alpha-L-fucosyltransferase activity"/>
    <property type="evidence" value="ECO:0007669"/>
    <property type="project" value="UniProtKB-EC"/>
</dbReference>
<name>G0QK30_ICHMU</name>
<keyword evidence="2" id="KW-0378">Hydrolase</keyword>
<dbReference type="Pfam" id="PF00443">
    <property type="entry name" value="UCH"/>
    <property type="match status" value="1"/>
</dbReference>
<dbReference type="PANTHER" id="PTHR21646">
    <property type="entry name" value="UBIQUITIN CARBOXYL-TERMINAL HYDROLASE"/>
    <property type="match status" value="1"/>
</dbReference>